<evidence type="ECO:0000313" key="1">
    <source>
        <dbReference type="EMBL" id="VDP04563.1"/>
    </source>
</evidence>
<dbReference type="EMBL" id="UZAH01029158">
    <property type="protein sequence ID" value="VDP04563.1"/>
    <property type="molecule type" value="Genomic_DNA"/>
</dbReference>
<evidence type="ECO:0000313" key="2">
    <source>
        <dbReference type="Proteomes" id="UP000050761"/>
    </source>
</evidence>
<gene>
    <name evidence="1" type="ORF">HPBE_LOCUS15986</name>
</gene>
<sequence length="156" mass="17697">MANLAHPGFDECRLDSPIGTNMPCECMDVLQRTQQQDSLTPSSADFVDQLRSQASELQTVVTDIQNMINRASNGCPSQERSEPLVSQSKEVEWERFAAGVKELKVTMARLLGNVKAEDERRAIRERFHMQNNPFCDNKFTLFRMSLSGPRDTPLFD</sequence>
<dbReference type="AlphaFoldDB" id="A0A183G3K2"/>
<keyword evidence="2" id="KW-1185">Reference proteome</keyword>
<dbReference type="Proteomes" id="UP000050761">
    <property type="component" value="Unassembled WGS sequence"/>
</dbReference>
<protein>
    <submittedName>
        <fullName evidence="3">Syntaxin-6_N domain-containing protein</fullName>
    </submittedName>
</protein>
<reference evidence="3" key="2">
    <citation type="submission" date="2019-09" db="UniProtKB">
        <authorList>
            <consortium name="WormBaseParasite"/>
        </authorList>
    </citation>
    <scope>IDENTIFICATION</scope>
</reference>
<accession>A0A3P8E7E7</accession>
<evidence type="ECO:0000313" key="3">
    <source>
        <dbReference type="WBParaSite" id="HPBE_0001598701-mRNA-1"/>
    </source>
</evidence>
<proteinExistence type="predicted"/>
<reference evidence="1 2" key="1">
    <citation type="submission" date="2018-11" db="EMBL/GenBank/DDBJ databases">
        <authorList>
            <consortium name="Pathogen Informatics"/>
        </authorList>
    </citation>
    <scope>NUCLEOTIDE SEQUENCE [LARGE SCALE GENOMIC DNA]</scope>
</reference>
<dbReference type="WBParaSite" id="HPBE_0001598701-mRNA-1">
    <property type="protein sequence ID" value="HPBE_0001598701-mRNA-1"/>
    <property type="gene ID" value="HPBE_0001598701"/>
</dbReference>
<accession>A0A183G3K2</accession>
<organism evidence="2 3">
    <name type="scientific">Heligmosomoides polygyrus</name>
    <name type="common">Parasitic roundworm</name>
    <dbReference type="NCBI Taxonomy" id="6339"/>
    <lineage>
        <taxon>Eukaryota</taxon>
        <taxon>Metazoa</taxon>
        <taxon>Ecdysozoa</taxon>
        <taxon>Nematoda</taxon>
        <taxon>Chromadorea</taxon>
        <taxon>Rhabditida</taxon>
        <taxon>Rhabditina</taxon>
        <taxon>Rhabditomorpha</taxon>
        <taxon>Strongyloidea</taxon>
        <taxon>Heligmosomidae</taxon>
        <taxon>Heligmosomoides</taxon>
    </lineage>
</organism>
<name>A0A183G3K2_HELPZ</name>